<dbReference type="Pfam" id="PF21948">
    <property type="entry name" value="LplA-B_cat"/>
    <property type="match status" value="1"/>
</dbReference>
<protein>
    <submittedName>
        <fullName evidence="2">Putative lipoate-protein ligase A</fullName>
        <ecNumber evidence="2">6.3.1.20</ecNumber>
    </submittedName>
</protein>
<dbReference type="InterPro" id="IPR004143">
    <property type="entry name" value="BPL_LPL_catalytic"/>
</dbReference>
<comment type="caution">
    <text evidence="2">The sequence shown here is derived from an EMBL/GenBank/DDBJ whole genome shotgun (WGS) entry which is preliminary data.</text>
</comment>
<dbReference type="GO" id="GO:0016979">
    <property type="term" value="F:lipoate-protein ligase activity"/>
    <property type="evidence" value="ECO:0007669"/>
    <property type="project" value="UniProtKB-EC"/>
</dbReference>
<dbReference type="AlphaFoldDB" id="A0A5C6CB10"/>
<dbReference type="RefSeq" id="WP_146596522.1">
    <property type="nucleotide sequence ID" value="NZ_SJPT01000008.1"/>
</dbReference>
<gene>
    <name evidence="2" type="primary">lplA</name>
    <name evidence="2" type="ORF">Pla52o_44890</name>
</gene>
<keyword evidence="3" id="KW-1185">Reference proteome</keyword>
<sequence length="248" mass="27998">MRTVPFTLTQAAHQLALDEALLLIAEERTSSEAGASEFIRVWEFDHPTVIVGRSSRVNDEVDVDFCRIQAIPIFRRCSGGATVVGGPGCLMYSVVLDLSLRPALARIDVTHQFVMQHLQTAVNRQFSDAEETAQFQGTCDLTFANRKFSGNSMRMARNHLLYHGTLLYDADLATVARCLCYAPRQPDYRAERAHAEFITNINVDPVQLKTDLIDVFGGHQTWNESLPQERIDALCQERYENTGWNFSR</sequence>
<feature type="domain" description="BPL/LPL catalytic" evidence="1">
    <location>
        <begin position="33"/>
        <end position="224"/>
    </location>
</feature>
<evidence type="ECO:0000259" key="1">
    <source>
        <dbReference type="PROSITE" id="PS51733"/>
    </source>
</evidence>
<dbReference type="SUPFAM" id="SSF55681">
    <property type="entry name" value="Class II aaRS and biotin synthetases"/>
    <property type="match status" value="1"/>
</dbReference>
<dbReference type="PROSITE" id="PS51733">
    <property type="entry name" value="BPL_LPL_CATALYTIC"/>
    <property type="match status" value="1"/>
</dbReference>
<dbReference type="Proteomes" id="UP000316304">
    <property type="component" value="Unassembled WGS sequence"/>
</dbReference>
<dbReference type="Gene3D" id="3.30.930.10">
    <property type="entry name" value="Bira Bifunctional Protein, Domain 2"/>
    <property type="match status" value="1"/>
</dbReference>
<dbReference type="InterPro" id="IPR050664">
    <property type="entry name" value="Octanoyltrans_LipM/LipL"/>
</dbReference>
<name>A0A5C6CB10_9BACT</name>
<dbReference type="OrthoDB" id="9788148at2"/>
<dbReference type="EC" id="6.3.1.20" evidence="2"/>
<dbReference type="EMBL" id="SJPT01000008">
    <property type="protein sequence ID" value="TWU20611.1"/>
    <property type="molecule type" value="Genomic_DNA"/>
</dbReference>
<dbReference type="PANTHER" id="PTHR43679">
    <property type="entry name" value="OCTANOYLTRANSFERASE LIPM-RELATED"/>
    <property type="match status" value="1"/>
</dbReference>
<accession>A0A5C6CB10</accession>
<evidence type="ECO:0000313" key="2">
    <source>
        <dbReference type="EMBL" id="TWU20611.1"/>
    </source>
</evidence>
<organism evidence="2 3">
    <name type="scientific">Novipirellula galeiformis</name>
    <dbReference type="NCBI Taxonomy" id="2528004"/>
    <lineage>
        <taxon>Bacteria</taxon>
        <taxon>Pseudomonadati</taxon>
        <taxon>Planctomycetota</taxon>
        <taxon>Planctomycetia</taxon>
        <taxon>Pirellulales</taxon>
        <taxon>Pirellulaceae</taxon>
        <taxon>Novipirellula</taxon>
    </lineage>
</organism>
<proteinExistence type="predicted"/>
<dbReference type="UniPathway" id="UPA00537">
    <property type="reaction ID" value="UER00595"/>
</dbReference>
<reference evidence="2 3" key="1">
    <citation type="submission" date="2019-02" db="EMBL/GenBank/DDBJ databases">
        <title>Deep-cultivation of Planctomycetes and their phenomic and genomic characterization uncovers novel biology.</title>
        <authorList>
            <person name="Wiegand S."/>
            <person name="Jogler M."/>
            <person name="Boedeker C."/>
            <person name="Pinto D."/>
            <person name="Vollmers J."/>
            <person name="Rivas-Marin E."/>
            <person name="Kohn T."/>
            <person name="Peeters S.H."/>
            <person name="Heuer A."/>
            <person name="Rast P."/>
            <person name="Oberbeckmann S."/>
            <person name="Bunk B."/>
            <person name="Jeske O."/>
            <person name="Meyerdierks A."/>
            <person name="Storesund J.E."/>
            <person name="Kallscheuer N."/>
            <person name="Luecker S."/>
            <person name="Lage O.M."/>
            <person name="Pohl T."/>
            <person name="Merkel B.J."/>
            <person name="Hornburger P."/>
            <person name="Mueller R.-W."/>
            <person name="Bruemmer F."/>
            <person name="Labrenz M."/>
            <person name="Spormann A.M."/>
            <person name="Op Den Camp H."/>
            <person name="Overmann J."/>
            <person name="Amann R."/>
            <person name="Jetten M.S.M."/>
            <person name="Mascher T."/>
            <person name="Medema M.H."/>
            <person name="Devos D.P."/>
            <person name="Kaster A.-K."/>
            <person name="Ovreas L."/>
            <person name="Rohde M."/>
            <person name="Galperin M.Y."/>
            <person name="Jogler C."/>
        </authorList>
    </citation>
    <scope>NUCLEOTIDE SEQUENCE [LARGE SCALE GENOMIC DNA]</scope>
    <source>
        <strain evidence="2 3">Pla52o</strain>
    </source>
</reference>
<dbReference type="PANTHER" id="PTHR43679:SF2">
    <property type="entry name" value="OCTANOYL-[GCVH]:PROTEIN N-OCTANOYLTRANSFERASE"/>
    <property type="match status" value="1"/>
</dbReference>
<dbReference type="CDD" id="cd16443">
    <property type="entry name" value="LplA"/>
    <property type="match status" value="1"/>
</dbReference>
<evidence type="ECO:0000313" key="3">
    <source>
        <dbReference type="Proteomes" id="UP000316304"/>
    </source>
</evidence>
<keyword evidence="2" id="KW-0436">Ligase</keyword>
<dbReference type="InterPro" id="IPR045864">
    <property type="entry name" value="aa-tRNA-synth_II/BPL/LPL"/>
</dbReference>